<dbReference type="Gene3D" id="2.40.33.20">
    <property type="entry name" value="PK beta-barrel domain-like"/>
    <property type="match status" value="1"/>
</dbReference>
<dbReference type="OrthoDB" id="9789048at2"/>
<dbReference type="Proteomes" id="UP000294902">
    <property type="component" value="Unassembled WGS sequence"/>
</dbReference>
<reference evidence="2 3" key="1">
    <citation type="submission" date="2019-03" db="EMBL/GenBank/DDBJ databases">
        <title>Genomic Encyclopedia of Type Strains, Phase IV (KMG-IV): sequencing the most valuable type-strain genomes for metagenomic binning, comparative biology and taxonomic classification.</title>
        <authorList>
            <person name="Goeker M."/>
        </authorList>
    </citation>
    <scope>NUCLEOTIDE SEQUENCE [LARGE SCALE GENOMIC DNA]</scope>
    <source>
        <strain evidence="2 3">DSM 24629</strain>
    </source>
</reference>
<accession>A0A4R3MND4</accession>
<dbReference type="InterPro" id="IPR011037">
    <property type="entry name" value="Pyrv_Knase-like_insert_dom_sf"/>
</dbReference>
<dbReference type="GO" id="GO:0030170">
    <property type="term" value="F:pyridoxal phosphate binding"/>
    <property type="evidence" value="ECO:0007669"/>
    <property type="project" value="InterPro"/>
</dbReference>
<dbReference type="InterPro" id="IPR005302">
    <property type="entry name" value="MoCF_Sase_C"/>
</dbReference>
<gene>
    <name evidence="2" type="ORF">EDC18_10126</name>
</gene>
<dbReference type="PROSITE" id="PS51340">
    <property type="entry name" value="MOSC"/>
    <property type="match status" value="1"/>
</dbReference>
<comment type="caution">
    <text evidence="2">The sequence shown here is derived from an EMBL/GenBank/DDBJ whole genome shotgun (WGS) entry which is preliminary data.</text>
</comment>
<dbReference type="EMBL" id="SMAL01000001">
    <property type="protein sequence ID" value="TCT16731.1"/>
    <property type="molecule type" value="Genomic_DNA"/>
</dbReference>
<dbReference type="SUPFAM" id="SSF50800">
    <property type="entry name" value="PK beta-barrel domain-like"/>
    <property type="match status" value="1"/>
</dbReference>
<feature type="domain" description="MOSC" evidence="1">
    <location>
        <begin position="22"/>
        <end position="147"/>
    </location>
</feature>
<protein>
    <submittedName>
        <fullName evidence="2">MOSC domain-containing protein</fullName>
    </submittedName>
</protein>
<dbReference type="PANTHER" id="PTHR36930">
    <property type="entry name" value="METAL-SULFUR CLUSTER BIOSYNTHESIS PROTEINS YUAD-RELATED"/>
    <property type="match status" value="1"/>
</dbReference>
<dbReference type="PANTHER" id="PTHR36930:SF1">
    <property type="entry name" value="MOSC DOMAIN-CONTAINING PROTEIN"/>
    <property type="match status" value="1"/>
</dbReference>
<organism evidence="2 3">
    <name type="scientific">Natranaerovirga pectinivora</name>
    <dbReference type="NCBI Taxonomy" id="682400"/>
    <lineage>
        <taxon>Bacteria</taxon>
        <taxon>Bacillati</taxon>
        <taxon>Bacillota</taxon>
        <taxon>Clostridia</taxon>
        <taxon>Lachnospirales</taxon>
        <taxon>Natranaerovirgaceae</taxon>
        <taxon>Natranaerovirga</taxon>
    </lineage>
</organism>
<name>A0A4R3MND4_9FIRM</name>
<evidence type="ECO:0000313" key="2">
    <source>
        <dbReference type="EMBL" id="TCT16731.1"/>
    </source>
</evidence>
<evidence type="ECO:0000313" key="3">
    <source>
        <dbReference type="Proteomes" id="UP000294902"/>
    </source>
</evidence>
<dbReference type="Pfam" id="PF03473">
    <property type="entry name" value="MOSC"/>
    <property type="match status" value="1"/>
</dbReference>
<sequence>MKERIGKVISINYSDKKGILKTPTHQGIFKENFGLLNDAHGGAPIRQVSLLAKESIEKMEKELGKKLPLGSFAENLTIEGIELFTLPIGTKMIIGDTIQEVSQIGKKCHSACEIGKQVGKCIMPIEGIFTIVNKGGTVKVGDVITIVEA</sequence>
<dbReference type="GO" id="GO:0030151">
    <property type="term" value="F:molybdenum ion binding"/>
    <property type="evidence" value="ECO:0007669"/>
    <property type="project" value="InterPro"/>
</dbReference>
<dbReference type="GO" id="GO:0003824">
    <property type="term" value="F:catalytic activity"/>
    <property type="evidence" value="ECO:0007669"/>
    <property type="project" value="InterPro"/>
</dbReference>
<dbReference type="AlphaFoldDB" id="A0A4R3MND4"/>
<dbReference type="RefSeq" id="WP_132249068.1">
    <property type="nucleotide sequence ID" value="NZ_SMAL01000001.1"/>
</dbReference>
<keyword evidence="3" id="KW-1185">Reference proteome</keyword>
<evidence type="ECO:0000259" key="1">
    <source>
        <dbReference type="PROSITE" id="PS51340"/>
    </source>
</evidence>
<dbReference type="InterPro" id="IPR052716">
    <property type="entry name" value="MOSC_domain"/>
</dbReference>
<proteinExistence type="predicted"/>